<dbReference type="EMBL" id="PQNK01000009">
    <property type="protein sequence ID" value="RRO86458.1"/>
    <property type="molecule type" value="Genomic_DNA"/>
</dbReference>
<gene>
    <name evidence="3" type="ORF">CXF42_09985</name>
    <name evidence="2" type="ORF">CXF48_06540</name>
</gene>
<keyword evidence="1" id="KW-0812">Transmembrane</keyword>
<dbReference type="InterPro" id="IPR008407">
    <property type="entry name" value="Brnchd-chn_aa_trnsp_AzlD"/>
</dbReference>
<dbReference type="Proteomes" id="UP000278422">
    <property type="component" value="Unassembled WGS sequence"/>
</dbReference>
<proteinExistence type="predicted"/>
<feature type="transmembrane region" description="Helical" evidence="1">
    <location>
        <begin position="74"/>
        <end position="92"/>
    </location>
</feature>
<evidence type="ECO:0000313" key="2">
    <source>
        <dbReference type="EMBL" id="RRO86458.1"/>
    </source>
</evidence>
<dbReference type="PIRSF" id="PIRSF003203">
    <property type="entry name" value="AzlD"/>
    <property type="match status" value="1"/>
</dbReference>
<accession>A0A3R8PE21</accession>
<dbReference type="Proteomes" id="UP000276526">
    <property type="component" value="Unassembled WGS sequence"/>
</dbReference>
<reference evidence="4 5" key="1">
    <citation type="submission" date="2018-01" db="EMBL/GenBank/DDBJ databases">
        <title>Twenty Corynebacterium bovis Genomes.</title>
        <authorList>
            <person name="Gulvik C.A."/>
        </authorList>
    </citation>
    <scope>NUCLEOTIDE SEQUENCE [LARGE SCALE GENOMIC DNA]</scope>
    <source>
        <strain evidence="3 5">16-2004</strain>
        <strain evidence="2 4">F6900</strain>
    </source>
</reference>
<dbReference type="RefSeq" id="WP_010274942.1">
    <property type="nucleotide sequence ID" value="NZ_CP066067.1"/>
</dbReference>
<protein>
    <submittedName>
        <fullName evidence="3">Branched-chain amino acid ABC transporter permease</fullName>
    </submittedName>
</protein>
<organism evidence="3 5">
    <name type="scientific">Corynebacterium bovis</name>
    <dbReference type="NCBI Taxonomy" id="36808"/>
    <lineage>
        <taxon>Bacteria</taxon>
        <taxon>Bacillati</taxon>
        <taxon>Actinomycetota</taxon>
        <taxon>Actinomycetes</taxon>
        <taxon>Mycobacteriales</taxon>
        <taxon>Corynebacteriaceae</taxon>
        <taxon>Corynebacterium</taxon>
    </lineage>
</organism>
<dbReference type="EMBL" id="PQNQ01000041">
    <property type="protein sequence ID" value="RRQ02264.1"/>
    <property type="molecule type" value="Genomic_DNA"/>
</dbReference>
<evidence type="ECO:0000313" key="5">
    <source>
        <dbReference type="Proteomes" id="UP000278422"/>
    </source>
</evidence>
<evidence type="ECO:0000256" key="1">
    <source>
        <dbReference type="SAM" id="Phobius"/>
    </source>
</evidence>
<feature type="transmembrane region" description="Helical" evidence="1">
    <location>
        <begin position="99"/>
        <end position="115"/>
    </location>
</feature>
<name>A0A3R8PE21_9CORY</name>
<evidence type="ECO:0000313" key="3">
    <source>
        <dbReference type="EMBL" id="RRQ02264.1"/>
    </source>
</evidence>
<comment type="caution">
    <text evidence="3">The sequence shown here is derived from an EMBL/GenBank/DDBJ whole genome shotgun (WGS) entry which is preliminary data.</text>
</comment>
<sequence length="116" mass="12147">MTGAHGLPAGVDLTNTLLILVCVGVVTVALRALPFAAVRMLRESRLVRWLGLAMPVGVMTVLVMYTAHGNSAGPGGWAAVLPALAVTVALHLWRRSATVSILVGTVVYMLLVSVVF</sequence>
<dbReference type="GeneID" id="60809632"/>
<feature type="transmembrane region" description="Helical" evidence="1">
    <location>
        <begin position="49"/>
        <end position="68"/>
    </location>
</feature>
<dbReference type="Pfam" id="PF05437">
    <property type="entry name" value="AzlD"/>
    <property type="match status" value="1"/>
</dbReference>
<keyword evidence="1" id="KW-1133">Transmembrane helix</keyword>
<evidence type="ECO:0000313" key="4">
    <source>
        <dbReference type="Proteomes" id="UP000276526"/>
    </source>
</evidence>
<feature type="transmembrane region" description="Helical" evidence="1">
    <location>
        <begin position="17"/>
        <end position="37"/>
    </location>
</feature>
<dbReference type="AlphaFoldDB" id="A0A3R8PE21"/>
<keyword evidence="5" id="KW-1185">Reference proteome</keyword>
<keyword evidence="1" id="KW-0472">Membrane</keyword>